<dbReference type="OrthoDB" id="7156875at2"/>
<name>A0A6I6E1Z5_THETI</name>
<dbReference type="GO" id="GO:0009289">
    <property type="term" value="C:pilus"/>
    <property type="evidence" value="ECO:0007669"/>
    <property type="project" value="UniProtKB-SubCell"/>
</dbReference>
<feature type="domain" description="PilY1 beta-propeller" evidence="7">
    <location>
        <begin position="935"/>
        <end position="1222"/>
    </location>
</feature>
<dbReference type="Pfam" id="PF05567">
    <property type="entry name" value="T4P_PilY1"/>
    <property type="match status" value="1"/>
</dbReference>
<evidence type="ECO:0000313" key="9">
    <source>
        <dbReference type="Proteomes" id="UP000426424"/>
    </source>
</evidence>
<dbReference type="Gene3D" id="2.130.10.10">
    <property type="entry name" value="YVTN repeat-like/Quinoprotein amine dehydrogenase"/>
    <property type="match status" value="1"/>
</dbReference>
<keyword evidence="6" id="KW-0281">Fimbrium</keyword>
<dbReference type="SUPFAM" id="SSF50998">
    <property type="entry name" value="Quinoprotein alcohol dehydrogenase-like"/>
    <property type="match status" value="1"/>
</dbReference>
<proteinExistence type="inferred from homology"/>
<dbReference type="GO" id="GO:0046872">
    <property type="term" value="F:metal ion binding"/>
    <property type="evidence" value="ECO:0007669"/>
    <property type="project" value="UniProtKB-KW"/>
</dbReference>
<evidence type="ECO:0000256" key="1">
    <source>
        <dbReference type="ARBA" id="ARBA00004561"/>
    </source>
</evidence>
<organism evidence="8 9">
    <name type="scientific">Thermochromatium tepidum ATCC 43061</name>
    <dbReference type="NCBI Taxonomy" id="316276"/>
    <lineage>
        <taxon>Bacteria</taxon>
        <taxon>Pseudomonadati</taxon>
        <taxon>Pseudomonadota</taxon>
        <taxon>Gammaproteobacteria</taxon>
        <taxon>Chromatiales</taxon>
        <taxon>Chromatiaceae</taxon>
        <taxon>Thermochromatium</taxon>
    </lineage>
</organism>
<evidence type="ECO:0000256" key="2">
    <source>
        <dbReference type="ARBA" id="ARBA00008387"/>
    </source>
</evidence>
<evidence type="ECO:0000313" key="8">
    <source>
        <dbReference type="EMBL" id="QGU33991.1"/>
    </source>
</evidence>
<evidence type="ECO:0000256" key="3">
    <source>
        <dbReference type="ARBA" id="ARBA00022558"/>
    </source>
</evidence>
<dbReference type="InterPro" id="IPR015943">
    <property type="entry name" value="WD40/YVTN_repeat-like_dom_sf"/>
</dbReference>
<dbReference type="InterPro" id="IPR011047">
    <property type="entry name" value="Quinoprotein_ADH-like_sf"/>
</dbReference>
<gene>
    <name evidence="8" type="ORF">E6P07_07520</name>
</gene>
<sequence length="1396" mass="150080">MGLSLLAGAVTIPNVPLGARAAAPPLTLLVAAKDHRLFYEAYNDASDIDGDGTLDIRFKPSITYYGLFDSSLCYTYSGSGTSGLFSPSTTTADGKCSGGRWSGNWLNYVTTSRIDALRKVLYGGLREVDSATQTILRRAYIPQDAHSWAKEYTNETVDGYRISDYTPLSQPQSGKRHFFGNLTNNAGTDCATLNTCSDLPPLLSVVTNSSKRVWEWASKERPVLDSSHGGTRTDYTVRVEVCTSTFHGGCKQYPNGSWKPVGLLHDYGEDGSMLFGLLTGSYNRNLSGGVLRKAVSSFASEVNPTTGQFTSTSPIVTSFNKLRIRDYNNTRTDKAYRRGWHTTAPMNEGQFVDWGNPLAEMLYEGLRYFAGRGSATPAFVSPLSGAPTDTEVGLAVATWDDPYAAGSAAGAHYCAKPSLMAISDINLSFDSDQVPGSYFNSGFSGDLSGLNVTTECNTITTHEPGILGPHFIGQSGTTDDRAPTAKEVTSLAQIRGLAPEEPTKQGSYYSAAVAYFGKRSDLRPALTGMQSVDFYAVALASPLPRLEARLTNGKIITLVPFAKSVGGASINAAKGQFQPTNQIVDLYLEEIANSGAGDVNPAINGGRYYAKFRINYEDVEQGADHDMDVIAEYTLTAQADNTLQVRVKTTYQAGSIKQNVGYIISGTTKDGVYLVAQDENVSIPYFLNVPPDRDPGYCDVATPPADCNTLPCATGACSTKTESVRTFSPGASTATLLKDPLWYAAKWGGFLDRNGNNRPDLTQEWDADNDAVPDTYFLVHNPLRLKETLSRALQNILDRSGSSGNITANSTQISSDTQIFQGLYSSGDWSGDLVAYPITSSGVGTTPNWRASASLPSPAQRRIFTRSGGSAVEFLWANLSTADKNALDNTSALLDYLRGVRTNEQRNGGSFRNRRLDNVLGDIVHSSPFYVKDTATVYIGVNDGMLHAFNAATGTELFAYIPSAVIPRLKNLALPGYSHDYFVDGDVTVSSRSLTDGTNYLVATLGRGGKGLFGLDVTDPANFGTGQVKWECFVTGGTVSACNGNNDLGFMLGRPVIAKMNDGNWAVILGNGYNSVSGKAVLFVFRLNDGALLKKIDTGVAGDNGLASPGIWDEDDDGDIDAIYAGDLKGNVWKFDVSKSNPNQWDVAFKSGGTPQPFFTAKDPSDNPQPITAQITIAINTRSGSIHYGKRYVFFGTGSYFRSGDPTDTQTQSWYGLIDEGAQISGRSELREGSIEQEGTFADRAVRTFSAAADNNMTDKKGWYIDFTTQMGERIVTSSKLETIARRKILMASSIIPEDDPCQPGGRGYINQIDPFTGGRISAGLMDVNENSDFSDDKLNNVFIGGVGISEGMPGEPSLVGNRIVVGLSSGGTDSINSPSGSVTVGRQSWREIVTE</sequence>
<comment type="similarity">
    <text evidence="2">Belongs to the PilY1 family.</text>
</comment>
<dbReference type="KEGG" id="ttp:E6P07_07520"/>
<keyword evidence="3" id="KW-1029">Fimbrium biogenesis</keyword>
<protein>
    <submittedName>
        <fullName evidence="8">Pilus assembly protein</fullName>
    </submittedName>
</protein>
<evidence type="ECO:0000256" key="4">
    <source>
        <dbReference type="ARBA" id="ARBA00022723"/>
    </source>
</evidence>
<reference evidence="8 9" key="1">
    <citation type="submission" date="2019-12" db="EMBL/GenBank/DDBJ databases">
        <title>The complete genome of the thermophilic, anoxygenic phototrophic gammaproteobacterium Thermochromatium tepidum.</title>
        <authorList>
            <person name="Sattley W.M."/>
            <person name="Swingley W.D."/>
            <person name="Burchell B.M."/>
            <person name="Gurbani S.A."/>
            <person name="Kujawa C.M."/>
            <person name="Nuccio D.A."/>
            <person name="Schladweiler J."/>
            <person name="Shaffer K.N."/>
            <person name="Stokes L.M."/>
            <person name="Touchman J.W."/>
            <person name="Blankenship R.E."/>
            <person name="Madigan M.T."/>
        </authorList>
    </citation>
    <scope>NUCLEOTIDE SEQUENCE [LARGE SCALE GENOMIC DNA]</scope>
    <source>
        <strain evidence="8 9">ATCC 43061</strain>
    </source>
</reference>
<keyword evidence="4" id="KW-0479">Metal-binding</keyword>
<dbReference type="Proteomes" id="UP000426424">
    <property type="component" value="Chromosome"/>
</dbReference>
<evidence type="ECO:0000259" key="7">
    <source>
        <dbReference type="Pfam" id="PF05567"/>
    </source>
</evidence>
<keyword evidence="5" id="KW-0106">Calcium</keyword>
<dbReference type="InterPro" id="IPR008707">
    <property type="entry name" value="B-propeller_PilY1"/>
</dbReference>
<keyword evidence="9" id="KW-1185">Reference proteome</keyword>
<dbReference type="EMBL" id="CP039268">
    <property type="protein sequence ID" value="QGU33991.1"/>
    <property type="molecule type" value="Genomic_DNA"/>
</dbReference>
<evidence type="ECO:0000256" key="6">
    <source>
        <dbReference type="ARBA" id="ARBA00023263"/>
    </source>
</evidence>
<comment type="subcellular location">
    <subcellularLocation>
        <location evidence="1">Fimbrium</location>
    </subcellularLocation>
</comment>
<evidence type="ECO:0000256" key="5">
    <source>
        <dbReference type="ARBA" id="ARBA00022837"/>
    </source>
</evidence>
<accession>A0A6I6E1Z5</accession>